<proteinExistence type="predicted"/>
<accession>A0A2L2TIY8</accession>
<organism evidence="1 2">
    <name type="scientific">Fusarium venenatum</name>
    <dbReference type="NCBI Taxonomy" id="56646"/>
    <lineage>
        <taxon>Eukaryota</taxon>
        <taxon>Fungi</taxon>
        <taxon>Dikarya</taxon>
        <taxon>Ascomycota</taxon>
        <taxon>Pezizomycotina</taxon>
        <taxon>Sordariomycetes</taxon>
        <taxon>Hypocreomycetidae</taxon>
        <taxon>Hypocreales</taxon>
        <taxon>Nectriaceae</taxon>
        <taxon>Fusarium</taxon>
    </lineage>
</organism>
<name>A0A2L2TIY8_9HYPO</name>
<dbReference type="EMBL" id="LN649231">
    <property type="protein sequence ID" value="CEI69949.1"/>
    <property type="molecule type" value="Genomic_DNA"/>
</dbReference>
<reference evidence="2" key="1">
    <citation type="submission" date="2014-10" db="EMBL/GenBank/DDBJ databases">
        <authorList>
            <person name="King R."/>
        </authorList>
    </citation>
    <scope>NUCLEOTIDE SEQUENCE [LARGE SCALE GENOMIC DNA]</scope>
    <source>
        <strain evidence="2">A3/5</strain>
    </source>
</reference>
<evidence type="ECO:0000313" key="2">
    <source>
        <dbReference type="Proteomes" id="UP000245910"/>
    </source>
</evidence>
<sequence length="155" mass="17119">MYSALSFVRRSVCSSLCIGYERHETTNATLERGIRRDPDVQSIINNAFIAGLGKVTQLNRVQNCLVPAVSCLKNAGVSYKAVTGWYHAGVVKEIHGAVNEVKQLHAIGAKAADRDSRRRIMYMNRVLLGLVWLSQRKTAKVGCQSVDSKRASNLD</sequence>
<dbReference type="AlphaFoldDB" id="A0A2L2TIY8"/>
<protein>
    <submittedName>
        <fullName evidence="1">Uncharacterized protein</fullName>
    </submittedName>
</protein>
<keyword evidence="2" id="KW-1185">Reference proteome</keyword>
<dbReference type="Proteomes" id="UP000245910">
    <property type="component" value="Chromosome III"/>
</dbReference>
<evidence type="ECO:0000313" key="1">
    <source>
        <dbReference type="EMBL" id="CEI69949.1"/>
    </source>
</evidence>